<dbReference type="InterPro" id="IPR012312">
    <property type="entry name" value="Hemerythrin-like"/>
</dbReference>
<dbReference type="NCBIfam" id="TIGR03652">
    <property type="entry name" value="FeS_repair_RIC"/>
    <property type="match status" value="1"/>
</dbReference>
<dbReference type="Pfam" id="PF01814">
    <property type="entry name" value="Hemerythrin"/>
    <property type="match status" value="1"/>
</dbReference>
<comment type="caution">
    <text evidence="7">The sequence shown here is derived from an EMBL/GenBank/DDBJ whole genome shotgun (WGS) entry which is preliminary data.</text>
</comment>
<accession>A0A1V4SE16</accession>
<dbReference type="SUPFAM" id="SSF140683">
    <property type="entry name" value="SP0561-like"/>
    <property type="match status" value="1"/>
</dbReference>
<dbReference type="RefSeq" id="WP_165755806.1">
    <property type="nucleotide sequence ID" value="NZ_MZGX01000034.1"/>
</dbReference>
<dbReference type="InterPro" id="IPR019903">
    <property type="entry name" value="RIC_family"/>
</dbReference>
<name>A0A1V4SE16_RUMHU</name>
<dbReference type="InterPro" id="IPR038062">
    <property type="entry name" value="ScdA-like_N_sf"/>
</dbReference>
<dbReference type="STRING" id="48256.CLHUN_40050"/>
<organism evidence="7 8">
    <name type="scientific">Ruminiclostridium hungatei</name>
    <name type="common">Clostridium hungatei</name>
    <dbReference type="NCBI Taxonomy" id="48256"/>
    <lineage>
        <taxon>Bacteria</taxon>
        <taxon>Bacillati</taxon>
        <taxon>Bacillota</taxon>
        <taxon>Clostridia</taxon>
        <taxon>Eubacteriales</taxon>
        <taxon>Oscillospiraceae</taxon>
        <taxon>Ruminiclostridium</taxon>
    </lineage>
</organism>
<dbReference type="PANTHER" id="PTHR36438">
    <property type="entry name" value="IRON-SULFUR CLUSTER REPAIR PROTEIN YTFE"/>
    <property type="match status" value="1"/>
</dbReference>
<proteinExistence type="predicted"/>
<keyword evidence="4" id="KW-0408">Iron</keyword>
<comment type="subcellular location">
    <subcellularLocation>
        <location evidence="1">Cytoplasm</location>
    </subcellularLocation>
</comment>
<dbReference type="AlphaFoldDB" id="A0A1V4SE16"/>
<dbReference type="EMBL" id="MZGX01000034">
    <property type="protein sequence ID" value="OPX42100.1"/>
    <property type="molecule type" value="Genomic_DNA"/>
</dbReference>
<sequence length="303" mass="34961">MTKINIFQTLGEIVSAHPQASAVFKKYNIDFCCGGNRPLADAIREQELNGEELLSVLEEACFNAKEQVRKEDFRDMAPPRLIEYIVGTHHAFLRRALPEAGELAEKILRAHGTRHQELFKVHKLFNSLRAELEEHLIKEEELLFPLINEYEGKPSQQLFQEIRRVMEETEDEHEGAGHILKELRNITSEYVVPEDGCVTYELAYSKLREIESDLFEHIHLENNILFKRFRTIIDLSRPVHDLCKENPSVVEILRELGFDQITNPAMLNTAGRFMTIPKGAVMKGVDLGRIKIELEKRGFDIKD</sequence>
<evidence type="ECO:0000259" key="6">
    <source>
        <dbReference type="Pfam" id="PF08984"/>
    </source>
</evidence>
<gene>
    <name evidence="7" type="primary">ytfE</name>
    <name evidence="7" type="ORF">CLHUN_40050</name>
</gene>
<evidence type="ECO:0000256" key="2">
    <source>
        <dbReference type="ARBA" id="ARBA00022490"/>
    </source>
</evidence>
<evidence type="ECO:0000256" key="3">
    <source>
        <dbReference type="ARBA" id="ARBA00022723"/>
    </source>
</evidence>
<dbReference type="InterPro" id="IPR015077">
    <property type="entry name" value="DUF1858"/>
</dbReference>
<evidence type="ECO:0000313" key="7">
    <source>
        <dbReference type="EMBL" id="OPX42100.1"/>
    </source>
</evidence>
<reference evidence="7 8" key="1">
    <citation type="submission" date="2017-03" db="EMBL/GenBank/DDBJ databases">
        <title>Genome sequence of Clostridium hungatei DSM 14427.</title>
        <authorList>
            <person name="Poehlein A."/>
            <person name="Daniel R."/>
        </authorList>
    </citation>
    <scope>NUCLEOTIDE SEQUENCE [LARGE SCALE GENOMIC DNA]</scope>
    <source>
        <strain evidence="7 8">DSM 14427</strain>
    </source>
</reference>
<evidence type="ECO:0000259" key="5">
    <source>
        <dbReference type="Pfam" id="PF01814"/>
    </source>
</evidence>
<dbReference type="GO" id="GO:0005737">
    <property type="term" value="C:cytoplasm"/>
    <property type="evidence" value="ECO:0007669"/>
    <property type="project" value="UniProtKB-SubCell"/>
</dbReference>
<dbReference type="SMR" id="A0A1V4SE16"/>
<evidence type="ECO:0000256" key="4">
    <source>
        <dbReference type="ARBA" id="ARBA00023004"/>
    </source>
</evidence>
<dbReference type="Gene3D" id="1.10.3910.10">
    <property type="entry name" value="SP0561-like"/>
    <property type="match status" value="1"/>
</dbReference>
<dbReference type="GO" id="GO:0046872">
    <property type="term" value="F:metal ion binding"/>
    <property type="evidence" value="ECO:0007669"/>
    <property type="project" value="UniProtKB-KW"/>
</dbReference>
<dbReference type="PANTHER" id="PTHR36438:SF1">
    <property type="entry name" value="IRON-SULFUR CLUSTER REPAIR PROTEIN YTFE"/>
    <property type="match status" value="1"/>
</dbReference>
<keyword evidence="3" id="KW-0479">Metal-binding</keyword>
<evidence type="ECO:0000256" key="1">
    <source>
        <dbReference type="ARBA" id="ARBA00004496"/>
    </source>
</evidence>
<keyword evidence="8" id="KW-1185">Reference proteome</keyword>
<feature type="domain" description="DUF1858" evidence="6">
    <location>
        <begin position="233"/>
        <end position="288"/>
    </location>
</feature>
<dbReference type="Pfam" id="PF08984">
    <property type="entry name" value="DUF1858"/>
    <property type="match status" value="1"/>
</dbReference>
<feature type="domain" description="Hemerythrin-like" evidence="5">
    <location>
        <begin position="86"/>
        <end position="228"/>
    </location>
</feature>
<dbReference type="Gene3D" id="1.20.120.520">
    <property type="entry name" value="nmb1532 protein domain like"/>
    <property type="match status" value="1"/>
</dbReference>
<dbReference type="Proteomes" id="UP000191554">
    <property type="component" value="Unassembled WGS sequence"/>
</dbReference>
<keyword evidence="2" id="KW-0963">Cytoplasm</keyword>
<protein>
    <submittedName>
        <fullName evidence="7">Iron-sulfur cluster repair protein YtfE</fullName>
    </submittedName>
</protein>
<dbReference type="Pfam" id="PF04405">
    <property type="entry name" value="ScdA_N"/>
    <property type="match status" value="1"/>
</dbReference>
<evidence type="ECO:0000313" key="8">
    <source>
        <dbReference type="Proteomes" id="UP000191554"/>
    </source>
</evidence>